<name>A0A1G6YBZ7_PEPNI</name>
<evidence type="ECO:0008006" key="3">
    <source>
        <dbReference type="Google" id="ProtNLM"/>
    </source>
</evidence>
<gene>
    <name evidence="1" type="ORF">SAMN04489866_10931</name>
</gene>
<dbReference type="EMBL" id="FNAF01000009">
    <property type="protein sequence ID" value="SDD87852.1"/>
    <property type="molecule type" value="Genomic_DNA"/>
</dbReference>
<dbReference type="RefSeq" id="WP_091792057.1">
    <property type="nucleotide sequence ID" value="NZ_FNAF01000009.1"/>
</dbReference>
<dbReference type="AlphaFoldDB" id="A0A1G6YBZ7"/>
<sequence>MNEIKEILKRIEIYLTDKTAKEDDLSYWLEVFICENYRKIEQFSQDVAEYLNDRVVWEICEQTEPGLEGTNFRKEIEEAYNEILRMMP</sequence>
<evidence type="ECO:0000313" key="2">
    <source>
        <dbReference type="Proteomes" id="UP000198995"/>
    </source>
</evidence>
<evidence type="ECO:0000313" key="1">
    <source>
        <dbReference type="EMBL" id="SDD87852.1"/>
    </source>
</evidence>
<organism evidence="1 2">
    <name type="scientific">Peptococcus niger</name>
    <dbReference type="NCBI Taxonomy" id="2741"/>
    <lineage>
        <taxon>Bacteria</taxon>
        <taxon>Bacillati</taxon>
        <taxon>Bacillota</taxon>
        <taxon>Clostridia</taxon>
        <taxon>Eubacteriales</taxon>
        <taxon>Peptococcaceae</taxon>
        <taxon>Peptococcus</taxon>
    </lineage>
</organism>
<protein>
    <recommendedName>
        <fullName evidence="3">Self-protective colicin-like immunity</fullName>
    </recommendedName>
</protein>
<proteinExistence type="predicted"/>
<accession>A0A1G6YBZ7</accession>
<keyword evidence="2" id="KW-1185">Reference proteome</keyword>
<reference evidence="1 2" key="1">
    <citation type="submission" date="2016-10" db="EMBL/GenBank/DDBJ databases">
        <authorList>
            <person name="de Groot N.N."/>
        </authorList>
    </citation>
    <scope>NUCLEOTIDE SEQUENCE [LARGE SCALE GENOMIC DNA]</scope>
    <source>
        <strain evidence="1 2">DSM 20475</strain>
    </source>
</reference>
<dbReference type="STRING" id="2741.SAMN04489866_10931"/>
<dbReference type="OrthoDB" id="9935512at2"/>
<dbReference type="Proteomes" id="UP000198995">
    <property type="component" value="Unassembled WGS sequence"/>
</dbReference>